<dbReference type="PANTHER" id="PTHR30347:SF1">
    <property type="entry name" value="MECHANOSENSITIVE CHANNEL MSCK"/>
    <property type="match status" value="1"/>
</dbReference>
<accession>A0ABW3G133</accession>
<comment type="caution">
    <text evidence="2">The sequence shown here is derived from an EMBL/GenBank/DDBJ whole genome shotgun (WGS) entry which is preliminary data.</text>
</comment>
<proteinExistence type="predicted"/>
<protein>
    <submittedName>
        <fullName evidence="2">IS630 family transposase</fullName>
    </submittedName>
</protein>
<dbReference type="InterPro" id="IPR052702">
    <property type="entry name" value="MscS-like_channel"/>
</dbReference>
<dbReference type="EMBL" id="JBHTIW010000067">
    <property type="protein sequence ID" value="MFD0924100.1"/>
    <property type="molecule type" value="Genomic_DNA"/>
</dbReference>
<dbReference type="InterPro" id="IPR036397">
    <property type="entry name" value="RNaseH_sf"/>
</dbReference>
<evidence type="ECO:0000313" key="2">
    <source>
        <dbReference type="EMBL" id="MFD0924100.1"/>
    </source>
</evidence>
<organism evidence="2 3">
    <name type="scientific">Saccharopolyspora rosea</name>
    <dbReference type="NCBI Taxonomy" id="524884"/>
    <lineage>
        <taxon>Bacteria</taxon>
        <taxon>Bacillati</taxon>
        <taxon>Actinomycetota</taxon>
        <taxon>Actinomycetes</taxon>
        <taxon>Pseudonocardiales</taxon>
        <taxon>Pseudonocardiaceae</taxon>
        <taxon>Saccharopolyspora</taxon>
    </lineage>
</organism>
<evidence type="ECO:0000259" key="1">
    <source>
        <dbReference type="Pfam" id="PF13358"/>
    </source>
</evidence>
<dbReference type="SUPFAM" id="SSF53098">
    <property type="entry name" value="Ribonuclease H-like"/>
    <property type="match status" value="1"/>
</dbReference>
<dbReference type="InterPro" id="IPR009057">
    <property type="entry name" value="Homeodomain-like_sf"/>
</dbReference>
<dbReference type="InterPro" id="IPR038717">
    <property type="entry name" value="Tc1-like_DDE_dom"/>
</dbReference>
<dbReference type="RefSeq" id="WP_380760631.1">
    <property type="nucleotide sequence ID" value="NZ_JBHTIW010000067.1"/>
</dbReference>
<dbReference type="InterPro" id="IPR012337">
    <property type="entry name" value="RNaseH-like_sf"/>
</dbReference>
<dbReference type="Gene3D" id="3.30.420.10">
    <property type="entry name" value="Ribonuclease H-like superfamily/Ribonuclease H"/>
    <property type="match status" value="1"/>
</dbReference>
<gene>
    <name evidence="2" type="ORF">ACFQ16_30535</name>
</gene>
<sequence>MGRRGPRLPELVLTDAERETLEGWARRPKTAQALALRARIVLACASGMSNMDVSRELRVSPPTVTKWRRRFVDDRLEGLSDEPRPGAPRTITDQQVEQVINKTLEEAPPHRDTHWSTRSMAEAVGMSQTAISRIWRAFDLKPHLVQTWKLSTDPEFVGKVRDVVGLYLDPPENALVLCVDEKSQMQAIDRTAPILPVMPTTPARMTRDYVRNGTTSLFAALDVATGTVISQHHRRHRHQEFLKFLKTIDNNTPADLDLHLICDNYATHKTPAVKKWLLRHPRFHVHFTPTSASWLNLVERFFAELTNRKLRRSAHRSVAALEADVRAWINDWNNDPTPFVWTKTTDEILESIANYCQRINDSAH</sequence>
<dbReference type="Proteomes" id="UP001597018">
    <property type="component" value="Unassembled WGS sequence"/>
</dbReference>
<dbReference type="InterPro" id="IPR047655">
    <property type="entry name" value="Transpos_IS630-like"/>
</dbReference>
<feature type="domain" description="Tc1-like transposase DDE" evidence="1">
    <location>
        <begin position="176"/>
        <end position="320"/>
    </location>
</feature>
<evidence type="ECO:0000313" key="3">
    <source>
        <dbReference type="Proteomes" id="UP001597018"/>
    </source>
</evidence>
<keyword evidence="3" id="KW-1185">Reference proteome</keyword>
<name>A0ABW3G133_9PSEU</name>
<dbReference type="NCBIfam" id="NF033545">
    <property type="entry name" value="transpos_IS630"/>
    <property type="match status" value="1"/>
</dbReference>
<reference evidence="3" key="1">
    <citation type="journal article" date="2019" name="Int. J. Syst. Evol. Microbiol.">
        <title>The Global Catalogue of Microorganisms (GCM) 10K type strain sequencing project: providing services to taxonomists for standard genome sequencing and annotation.</title>
        <authorList>
            <consortium name="The Broad Institute Genomics Platform"/>
            <consortium name="The Broad Institute Genome Sequencing Center for Infectious Disease"/>
            <person name="Wu L."/>
            <person name="Ma J."/>
        </authorList>
    </citation>
    <scope>NUCLEOTIDE SEQUENCE [LARGE SCALE GENOMIC DNA]</scope>
    <source>
        <strain evidence="3">CCUG 56401</strain>
    </source>
</reference>
<dbReference type="SUPFAM" id="SSF46689">
    <property type="entry name" value="Homeodomain-like"/>
    <property type="match status" value="1"/>
</dbReference>
<dbReference type="Pfam" id="PF13565">
    <property type="entry name" value="HTH_32"/>
    <property type="match status" value="1"/>
</dbReference>
<dbReference type="PANTHER" id="PTHR30347">
    <property type="entry name" value="POTASSIUM CHANNEL RELATED"/>
    <property type="match status" value="1"/>
</dbReference>
<dbReference type="Pfam" id="PF13358">
    <property type="entry name" value="DDE_3"/>
    <property type="match status" value="1"/>
</dbReference>